<feature type="transmembrane region" description="Helical" evidence="7">
    <location>
        <begin position="95"/>
        <end position="113"/>
    </location>
</feature>
<dbReference type="Gene3D" id="1.20.1250.20">
    <property type="entry name" value="MFS general substrate transporter like domains"/>
    <property type="match status" value="1"/>
</dbReference>
<keyword evidence="10" id="KW-1185">Reference proteome</keyword>
<dbReference type="SUPFAM" id="SSF103473">
    <property type="entry name" value="MFS general substrate transporter"/>
    <property type="match status" value="1"/>
</dbReference>
<evidence type="ECO:0000256" key="3">
    <source>
        <dbReference type="ARBA" id="ARBA00022475"/>
    </source>
</evidence>
<feature type="transmembrane region" description="Helical" evidence="7">
    <location>
        <begin position="66"/>
        <end position="83"/>
    </location>
</feature>
<dbReference type="RefSeq" id="WP_223093243.1">
    <property type="nucleotide sequence ID" value="NZ_CP061913.1"/>
</dbReference>
<feature type="transmembrane region" description="Helical" evidence="7">
    <location>
        <begin position="217"/>
        <end position="237"/>
    </location>
</feature>
<evidence type="ECO:0000256" key="5">
    <source>
        <dbReference type="ARBA" id="ARBA00022989"/>
    </source>
</evidence>
<evidence type="ECO:0000256" key="2">
    <source>
        <dbReference type="ARBA" id="ARBA00022448"/>
    </source>
</evidence>
<evidence type="ECO:0000256" key="4">
    <source>
        <dbReference type="ARBA" id="ARBA00022692"/>
    </source>
</evidence>
<dbReference type="EMBL" id="JBHMCA010000043">
    <property type="protein sequence ID" value="MFB9445673.1"/>
    <property type="molecule type" value="Genomic_DNA"/>
</dbReference>
<feature type="transmembrane region" description="Helical" evidence="7">
    <location>
        <begin position="155"/>
        <end position="175"/>
    </location>
</feature>
<sequence length="491" mass="50958">MSGTDERGAESATIPAPGGAPRGSLAAWALVIVAAAQLMTVLDLAIVYVALPSIQADLGISTPNRQWVVSAYAIAFGGLLLLGGRLVDYFGRRRMFVAALVGFAVAAGVGGIAPTQEVLFGARAVQGAFGAVITPAVLSLVSVTFTEKAERTRAFAVYGMVSGSGAAIGLILGGVLTQYGSWRWCLLVNVPFALLIALAAVLVLPKDEPIVATRYDIPGAIAATIGIAGLAEGFTLAGSHGWGSPYTVGTLVGAVLFVAAFLAIEARSAAPLLPLRIVTEYHRALLYAAAFLANAAQLSMFLFLTYYFQTTLDYSAVRTGFAFLPFALAVVLTGNLLGAPLARVNPLNLMMVGAAACVLALLALSRLNATTSYPIGVMLPEILMGFGVALSLFPLNNVVLAGIDPADAGVASAAVSTTQQMGAALGNASLNTVFALGVAHFLARPGNADRVDDAAVHGYSLVFRWESGLYLAFLLLVLLVWRDSRRRIQAA</sequence>
<dbReference type="InterPro" id="IPR036259">
    <property type="entry name" value="MFS_trans_sf"/>
</dbReference>
<dbReference type="InterPro" id="IPR011701">
    <property type="entry name" value="MFS"/>
</dbReference>
<gene>
    <name evidence="9" type="ORF">ACFFTR_21550</name>
</gene>
<accession>A0ABV5M9Y5</accession>
<evidence type="ECO:0000259" key="8">
    <source>
        <dbReference type="PROSITE" id="PS50850"/>
    </source>
</evidence>
<dbReference type="PANTHER" id="PTHR42718:SF46">
    <property type="entry name" value="BLR6921 PROTEIN"/>
    <property type="match status" value="1"/>
</dbReference>
<evidence type="ECO:0000256" key="6">
    <source>
        <dbReference type="ARBA" id="ARBA00023136"/>
    </source>
</evidence>
<feature type="domain" description="Major facilitator superfamily (MFS) profile" evidence="8">
    <location>
        <begin position="29"/>
        <end position="485"/>
    </location>
</feature>
<dbReference type="PANTHER" id="PTHR42718">
    <property type="entry name" value="MAJOR FACILITATOR SUPERFAMILY MULTIDRUG TRANSPORTER MFSC"/>
    <property type="match status" value="1"/>
</dbReference>
<feature type="transmembrane region" description="Helical" evidence="7">
    <location>
        <begin position="349"/>
        <end position="367"/>
    </location>
</feature>
<feature type="transmembrane region" description="Helical" evidence="7">
    <location>
        <begin position="463"/>
        <end position="481"/>
    </location>
</feature>
<keyword evidence="4 7" id="KW-0812">Transmembrane</keyword>
<dbReference type="PROSITE" id="PS50850">
    <property type="entry name" value="MFS"/>
    <property type="match status" value="1"/>
</dbReference>
<reference evidence="9 10" key="1">
    <citation type="submission" date="2024-09" db="EMBL/GenBank/DDBJ databases">
        <authorList>
            <person name="Sun Q."/>
            <person name="Mori K."/>
        </authorList>
    </citation>
    <scope>NUCLEOTIDE SEQUENCE [LARGE SCALE GENOMIC DNA]</scope>
    <source>
        <strain evidence="9 10">JCM 3307</strain>
    </source>
</reference>
<feature type="transmembrane region" description="Helical" evidence="7">
    <location>
        <begin position="125"/>
        <end position="143"/>
    </location>
</feature>
<evidence type="ECO:0000256" key="7">
    <source>
        <dbReference type="SAM" id="Phobius"/>
    </source>
</evidence>
<evidence type="ECO:0000256" key="1">
    <source>
        <dbReference type="ARBA" id="ARBA00004651"/>
    </source>
</evidence>
<feature type="transmembrane region" description="Helical" evidence="7">
    <location>
        <begin position="320"/>
        <end position="342"/>
    </location>
</feature>
<dbReference type="InterPro" id="IPR005829">
    <property type="entry name" value="Sugar_transporter_CS"/>
</dbReference>
<evidence type="ECO:0000313" key="9">
    <source>
        <dbReference type="EMBL" id="MFB9445673.1"/>
    </source>
</evidence>
<feature type="transmembrane region" description="Helical" evidence="7">
    <location>
        <begin position="382"/>
        <end position="403"/>
    </location>
</feature>
<proteinExistence type="predicted"/>
<dbReference type="Gene3D" id="1.20.1720.10">
    <property type="entry name" value="Multidrug resistance protein D"/>
    <property type="match status" value="1"/>
</dbReference>
<dbReference type="InterPro" id="IPR020846">
    <property type="entry name" value="MFS_dom"/>
</dbReference>
<evidence type="ECO:0000313" key="10">
    <source>
        <dbReference type="Proteomes" id="UP001589608"/>
    </source>
</evidence>
<dbReference type="Pfam" id="PF07690">
    <property type="entry name" value="MFS_1"/>
    <property type="match status" value="1"/>
</dbReference>
<feature type="transmembrane region" description="Helical" evidence="7">
    <location>
        <begin position="25"/>
        <end position="51"/>
    </location>
</feature>
<comment type="caution">
    <text evidence="9">The sequence shown here is derived from an EMBL/GenBank/DDBJ whole genome shotgun (WGS) entry which is preliminary data.</text>
</comment>
<keyword evidence="3" id="KW-1003">Cell membrane</keyword>
<name>A0ABV5M9Y5_9ACTN</name>
<feature type="transmembrane region" description="Helical" evidence="7">
    <location>
        <begin position="181"/>
        <end position="205"/>
    </location>
</feature>
<organism evidence="9 10">
    <name type="scientific">Dactylosporangium vinaceum</name>
    <dbReference type="NCBI Taxonomy" id="53362"/>
    <lineage>
        <taxon>Bacteria</taxon>
        <taxon>Bacillati</taxon>
        <taxon>Actinomycetota</taxon>
        <taxon>Actinomycetes</taxon>
        <taxon>Micromonosporales</taxon>
        <taxon>Micromonosporaceae</taxon>
        <taxon>Dactylosporangium</taxon>
    </lineage>
</organism>
<feature type="transmembrane region" description="Helical" evidence="7">
    <location>
        <begin position="285"/>
        <end position="308"/>
    </location>
</feature>
<dbReference type="Proteomes" id="UP001589608">
    <property type="component" value="Unassembled WGS sequence"/>
</dbReference>
<keyword evidence="2" id="KW-0813">Transport</keyword>
<dbReference type="PROSITE" id="PS00216">
    <property type="entry name" value="SUGAR_TRANSPORT_1"/>
    <property type="match status" value="1"/>
</dbReference>
<keyword evidence="5 7" id="KW-1133">Transmembrane helix</keyword>
<protein>
    <submittedName>
        <fullName evidence="9">MFS transporter</fullName>
    </submittedName>
</protein>
<dbReference type="CDD" id="cd17321">
    <property type="entry name" value="MFS_MMR_MDR_like"/>
    <property type="match status" value="1"/>
</dbReference>
<feature type="transmembrane region" description="Helical" evidence="7">
    <location>
        <begin position="243"/>
        <end position="264"/>
    </location>
</feature>
<comment type="subcellular location">
    <subcellularLocation>
        <location evidence="1">Cell membrane</location>
        <topology evidence="1">Multi-pass membrane protein</topology>
    </subcellularLocation>
</comment>
<feature type="transmembrane region" description="Helical" evidence="7">
    <location>
        <begin position="424"/>
        <end position="443"/>
    </location>
</feature>
<keyword evidence="6 7" id="KW-0472">Membrane</keyword>